<proteinExistence type="predicted"/>
<protein>
    <recommendedName>
        <fullName evidence="1">Heterokaryon incompatibility domain-containing protein</fullName>
    </recommendedName>
</protein>
<dbReference type="PANTHER" id="PTHR24148:SF64">
    <property type="entry name" value="HETEROKARYON INCOMPATIBILITY DOMAIN-CONTAINING PROTEIN"/>
    <property type="match status" value="1"/>
</dbReference>
<accession>A0A317WBN5</accession>
<dbReference type="AlphaFoldDB" id="A0A317WBN5"/>
<evidence type="ECO:0000259" key="1">
    <source>
        <dbReference type="Pfam" id="PF06985"/>
    </source>
</evidence>
<evidence type="ECO:0000313" key="2">
    <source>
        <dbReference type="EMBL" id="PWY83854.1"/>
    </source>
</evidence>
<name>A0A317WBN5_9EURO</name>
<dbReference type="InterPro" id="IPR052895">
    <property type="entry name" value="HetReg/Transcr_Mod"/>
</dbReference>
<dbReference type="PANTHER" id="PTHR24148">
    <property type="entry name" value="ANKYRIN REPEAT DOMAIN-CONTAINING PROTEIN 39 HOMOLOG-RELATED"/>
    <property type="match status" value="1"/>
</dbReference>
<dbReference type="InterPro" id="IPR010730">
    <property type="entry name" value="HET"/>
</dbReference>
<organism evidence="2 3">
    <name type="scientific">Aspergillus sclerotioniger CBS 115572</name>
    <dbReference type="NCBI Taxonomy" id="1450535"/>
    <lineage>
        <taxon>Eukaryota</taxon>
        <taxon>Fungi</taxon>
        <taxon>Dikarya</taxon>
        <taxon>Ascomycota</taxon>
        <taxon>Pezizomycotina</taxon>
        <taxon>Eurotiomycetes</taxon>
        <taxon>Eurotiomycetidae</taxon>
        <taxon>Eurotiales</taxon>
        <taxon>Aspergillaceae</taxon>
        <taxon>Aspergillus</taxon>
        <taxon>Aspergillus subgen. Circumdati</taxon>
    </lineage>
</organism>
<evidence type="ECO:0000313" key="3">
    <source>
        <dbReference type="Proteomes" id="UP000246702"/>
    </source>
</evidence>
<dbReference type="RefSeq" id="XP_025466322.1">
    <property type="nucleotide sequence ID" value="XM_025616312.1"/>
</dbReference>
<gene>
    <name evidence="2" type="ORF">BO94DRAFT_599309</name>
</gene>
<reference evidence="2 3" key="1">
    <citation type="submission" date="2016-12" db="EMBL/GenBank/DDBJ databases">
        <title>The genomes of Aspergillus section Nigri reveals drivers in fungal speciation.</title>
        <authorList>
            <consortium name="DOE Joint Genome Institute"/>
            <person name="Vesth T.C."/>
            <person name="Nybo J."/>
            <person name="Theobald S."/>
            <person name="Brandl J."/>
            <person name="Frisvad J.C."/>
            <person name="Nielsen K.F."/>
            <person name="Lyhne E.K."/>
            <person name="Kogle M.E."/>
            <person name="Kuo A."/>
            <person name="Riley R."/>
            <person name="Clum A."/>
            <person name="Nolan M."/>
            <person name="Lipzen A."/>
            <person name="Salamov A."/>
            <person name="Henrissat B."/>
            <person name="Wiebenga A."/>
            <person name="De Vries R.P."/>
            <person name="Grigoriev I.V."/>
            <person name="Mortensen U.H."/>
            <person name="Andersen M.R."/>
            <person name="Baker S.E."/>
        </authorList>
    </citation>
    <scope>NUCLEOTIDE SEQUENCE [LARGE SCALE GENOMIC DNA]</scope>
    <source>
        <strain evidence="2 3">CBS 115572</strain>
    </source>
</reference>
<dbReference type="Proteomes" id="UP000246702">
    <property type="component" value="Unassembled WGS sequence"/>
</dbReference>
<dbReference type="EMBL" id="MSFK01000018">
    <property type="protein sequence ID" value="PWY83854.1"/>
    <property type="molecule type" value="Genomic_DNA"/>
</dbReference>
<keyword evidence="3" id="KW-1185">Reference proteome</keyword>
<dbReference type="GeneID" id="37118455"/>
<dbReference type="OrthoDB" id="4850726at2759"/>
<comment type="caution">
    <text evidence="2">The sequence shown here is derived from an EMBL/GenBank/DDBJ whole genome shotgun (WGS) entry which is preliminary data.</text>
</comment>
<dbReference type="STRING" id="1450535.A0A317WBN5"/>
<feature type="domain" description="Heterokaryon incompatibility" evidence="1">
    <location>
        <begin position="45"/>
        <end position="200"/>
    </location>
</feature>
<sequence>MTFRYNTLNPEDYEIRLLCIHPSRNPKNPVQCSLKTVSLKKRPKFEALSYVWGTNHATDRILLEGNVFCVTPNLAKALYHLRTAWWKRMIWVDYICINQSDTEEKNTQVPLMGLIYARADRVVSWLGEATPEIELAVTRGERYLDRKMSTGALYWWWLSARGLFAARTTVEKQIAQTYAIKGVFQITMMPYWFRTWTYQEFLLAKHEPIFVCGHLAVKASTILKSLYIESRGNLERKALDDMNLPRGLYDSALQAITDLSEFPDFAPIYNVTRILDTLRPQIQNDVVSLLTHLHVTIQRQCENPKDRIYGLYGLCPGIRKVYSPDYNKTLEQIMLETTMWIMDNEDGVIVFALLPFPVHNTVRGSLPTWVPDYQGGFSQFFWAYAYIFLTHNEEETTYNEHHASYIEKDVLTLHLWAYRADIRKVVVQFGPDPCKTATQIMEVLGNTEDLWSEQWSPPMMQETLSNTFKIFYRRVNSYSTKEILEGVQRIAHTDHSVERERALNDLEDSTNSDVARLLELLDGNRLLIVSNTHGCAFGLSPGVGEAKDILVVPHESFHPLILRGDSIADGDNGQVYYKVVGQVIAGDRDRPTPFSDGVKQQPLEEFLVI</sequence>
<dbReference type="Pfam" id="PF06985">
    <property type="entry name" value="HET"/>
    <property type="match status" value="1"/>
</dbReference>